<dbReference type="EMBL" id="JAINUF010000012">
    <property type="protein sequence ID" value="KAJ8345995.1"/>
    <property type="molecule type" value="Genomic_DNA"/>
</dbReference>
<dbReference type="AlphaFoldDB" id="A0A9Q1EVW3"/>
<organism evidence="2 3">
    <name type="scientific">Synaphobranchus kaupii</name>
    <name type="common">Kaup's arrowtooth eel</name>
    <dbReference type="NCBI Taxonomy" id="118154"/>
    <lineage>
        <taxon>Eukaryota</taxon>
        <taxon>Metazoa</taxon>
        <taxon>Chordata</taxon>
        <taxon>Craniata</taxon>
        <taxon>Vertebrata</taxon>
        <taxon>Euteleostomi</taxon>
        <taxon>Actinopterygii</taxon>
        <taxon>Neopterygii</taxon>
        <taxon>Teleostei</taxon>
        <taxon>Anguilliformes</taxon>
        <taxon>Synaphobranchidae</taxon>
        <taxon>Synaphobranchus</taxon>
    </lineage>
</organism>
<evidence type="ECO:0000313" key="2">
    <source>
        <dbReference type="EMBL" id="KAJ8345995.1"/>
    </source>
</evidence>
<protein>
    <submittedName>
        <fullName evidence="2">Uncharacterized protein</fullName>
    </submittedName>
</protein>
<sequence length="135" mass="14966">MVQCNWHHGNCGSGVPGVDVGAARRYKRPSACDRRDPAHSHPEPGPITLPLTGTRPISLHRSICQTWASALRTVITTGPGPGIRMRDQAPSSGNLRGRPWETRRGQGSRRCPRLGTKWRRERSPAEIHPLREIAE</sequence>
<name>A0A9Q1EVW3_SYNKA</name>
<gene>
    <name evidence="2" type="ORF">SKAU_G00301880</name>
</gene>
<comment type="caution">
    <text evidence="2">The sequence shown here is derived from an EMBL/GenBank/DDBJ whole genome shotgun (WGS) entry which is preliminary data.</text>
</comment>
<evidence type="ECO:0000313" key="3">
    <source>
        <dbReference type="Proteomes" id="UP001152622"/>
    </source>
</evidence>
<evidence type="ECO:0000256" key="1">
    <source>
        <dbReference type="SAM" id="MobiDB-lite"/>
    </source>
</evidence>
<feature type="region of interest" description="Disordered" evidence="1">
    <location>
        <begin position="26"/>
        <end position="54"/>
    </location>
</feature>
<feature type="region of interest" description="Disordered" evidence="1">
    <location>
        <begin position="76"/>
        <end position="112"/>
    </location>
</feature>
<accession>A0A9Q1EVW3</accession>
<feature type="compositionally biased region" description="Basic and acidic residues" evidence="1">
    <location>
        <begin position="30"/>
        <end position="42"/>
    </location>
</feature>
<keyword evidence="3" id="KW-1185">Reference proteome</keyword>
<reference evidence="2" key="1">
    <citation type="journal article" date="2023" name="Science">
        <title>Genome structures resolve the early diversification of teleost fishes.</title>
        <authorList>
            <person name="Parey E."/>
            <person name="Louis A."/>
            <person name="Montfort J."/>
            <person name="Bouchez O."/>
            <person name="Roques C."/>
            <person name="Iampietro C."/>
            <person name="Lluch J."/>
            <person name="Castinel A."/>
            <person name="Donnadieu C."/>
            <person name="Desvignes T."/>
            <person name="Floi Bucao C."/>
            <person name="Jouanno E."/>
            <person name="Wen M."/>
            <person name="Mejri S."/>
            <person name="Dirks R."/>
            <person name="Jansen H."/>
            <person name="Henkel C."/>
            <person name="Chen W.J."/>
            <person name="Zahm M."/>
            <person name="Cabau C."/>
            <person name="Klopp C."/>
            <person name="Thompson A.W."/>
            <person name="Robinson-Rechavi M."/>
            <person name="Braasch I."/>
            <person name="Lecointre G."/>
            <person name="Bobe J."/>
            <person name="Postlethwait J.H."/>
            <person name="Berthelot C."/>
            <person name="Roest Crollius H."/>
            <person name="Guiguen Y."/>
        </authorList>
    </citation>
    <scope>NUCLEOTIDE SEQUENCE</scope>
    <source>
        <strain evidence="2">WJC10195</strain>
    </source>
</reference>
<proteinExistence type="predicted"/>
<dbReference type="Proteomes" id="UP001152622">
    <property type="component" value="Chromosome 12"/>
</dbReference>